<feature type="chain" id="PRO_5046649717" evidence="1">
    <location>
        <begin position="28"/>
        <end position="208"/>
    </location>
</feature>
<keyword evidence="3" id="KW-1185">Reference proteome</keyword>
<comment type="caution">
    <text evidence="2">The sequence shown here is derived from an EMBL/GenBank/DDBJ whole genome shotgun (WGS) entry which is preliminary data.</text>
</comment>
<evidence type="ECO:0000256" key="1">
    <source>
        <dbReference type="SAM" id="SignalP"/>
    </source>
</evidence>
<dbReference type="Proteomes" id="UP001642540">
    <property type="component" value="Unassembled WGS sequence"/>
</dbReference>
<feature type="signal peptide" evidence="1">
    <location>
        <begin position="1"/>
        <end position="27"/>
    </location>
</feature>
<dbReference type="EMBL" id="CAXLJM020000045">
    <property type="protein sequence ID" value="CAL8110533.1"/>
    <property type="molecule type" value="Genomic_DNA"/>
</dbReference>
<organism evidence="2 3">
    <name type="scientific">Orchesella dallaii</name>
    <dbReference type="NCBI Taxonomy" id="48710"/>
    <lineage>
        <taxon>Eukaryota</taxon>
        <taxon>Metazoa</taxon>
        <taxon>Ecdysozoa</taxon>
        <taxon>Arthropoda</taxon>
        <taxon>Hexapoda</taxon>
        <taxon>Collembola</taxon>
        <taxon>Entomobryomorpha</taxon>
        <taxon>Entomobryoidea</taxon>
        <taxon>Orchesellidae</taxon>
        <taxon>Orchesellinae</taxon>
        <taxon>Orchesella</taxon>
    </lineage>
</organism>
<name>A0ABP1QRA3_9HEXA</name>
<sequence>MSCLPRNSVLINILFLFLRTFISIAEGQGSPPEWNSRGELDPLYRQQIPASEKPSLINPFNTGEEKIHWPQEPETLTRGLNEVIFSHPLRNRGFNQFYDTYLQTKGQKHPERSNALDAYTSNQAVQQQAGSSSLGVSMDYPFDEFAQQPGYSSTFSEEYIPATRSRIKPRQAKISRYLVFSNLKRNRDGYMCHFKLCQVGVSGKRLSM</sequence>
<evidence type="ECO:0000313" key="3">
    <source>
        <dbReference type="Proteomes" id="UP001642540"/>
    </source>
</evidence>
<evidence type="ECO:0000313" key="2">
    <source>
        <dbReference type="EMBL" id="CAL8110533.1"/>
    </source>
</evidence>
<protein>
    <submittedName>
        <fullName evidence="2">Uncharacterized protein</fullName>
    </submittedName>
</protein>
<proteinExistence type="predicted"/>
<reference evidence="2 3" key="1">
    <citation type="submission" date="2024-08" db="EMBL/GenBank/DDBJ databases">
        <authorList>
            <person name="Cucini C."/>
            <person name="Frati F."/>
        </authorList>
    </citation>
    <scope>NUCLEOTIDE SEQUENCE [LARGE SCALE GENOMIC DNA]</scope>
</reference>
<keyword evidence="1" id="KW-0732">Signal</keyword>
<accession>A0ABP1QRA3</accession>
<gene>
    <name evidence="2" type="ORF">ODALV1_LOCUS14333</name>
</gene>